<protein>
    <recommendedName>
        <fullName evidence="3">Peptidase C39 domain-containing protein</fullName>
    </recommendedName>
</protein>
<gene>
    <name evidence="1" type="ORF">H9717_05420</name>
</gene>
<reference evidence="1" key="2">
    <citation type="submission" date="2021-04" db="EMBL/GenBank/DDBJ databases">
        <authorList>
            <person name="Gilroy R."/>
        </authorList>
    </citation>
    <scope>NUCLEOTIDE SEQUENCE</scope>
    <source>
        <strain evidence="1">CHK179-7159</strain>
    </source>
</reference>
<dbReference type="SUPFAM" id="SSF50998">
    <property type="entry name" value="Quinoprotein alcohol dehydrogenase-like"/>
    <property type="match status" value="1"/>
</dbReference>
<proteinExistence type="predicted"/>
<dbReference type="InterPro" id="IPR011047">
    <property type="entry name" value="Quinoprotein_ADH-like_sf"/>
</dbReference>
<reference evidence="1" key="1">
    <citation type="journal article" date="2021" name="PeerJ">
        <title>Extensive microbial diversity within the chicken gut microbiome revealed by metagenomics and culture.</title>
        <authorList>
            <person name="Gilroy R."/>
            <person name="Ravi A."/>
            <person name="Getino M."/>
            <person name="Pursley I."/>
            <person name="Horton D.L."/>
            <person name="Alikhan N.F."/>
            <person name="Baker D."/>
            <person name="Gharbi K."/>
            <person name="Hall N."/>
            <person name="Watson M."/>
            <person name="Adriaenssens E.M."/>
            <person name="Foster-Nyarko E."/>
            <person name="Jarju S."/>
            <person name="Secka A."/>
            <person name="Antonio M."/>
            <person name="Oren A."/>
            <person name="Chaudhuri R.R."/>
            <person name="La Ragione R."/>
            <person name="Hildebrand F."/>
            <person name="Pallen M.J."/>
        </authorList>
    </citation>
    <scope>NUCLEOTIDE SEQUENCE</scope>
    <source>
        <strain evidence="1">CHK179-7159</strain>
    </source>
</reference>
<dbReference type="EMBL" id="DWYY01000058">
    <property type="protein sequence ID" value="HJA92539.1"/>
    <property type="molecule type" value="Genomic_DNA"/>
</dbReference>
<evidence type="ECO:0008006" key="3">
    <source>
        <dbReference type="Google" id="ProtNLM"/>
    </source>
</evidence>
<evidence type="ECO:0000313" key="2">
    <source>
        <dbReference type="Proteomes" id="UP000886858"/>
    </source>
</evidence>
<sequence>MKKTIIRGCVCVVTFVAALIISSMLLNRGNTDMTVDMEPSRLPLVYVDADGLRVNMMNGYLNEMEEEYMIGRIMPIGMDRRLSVGILTYGEPVEAVAFEVRSADGTRLVEDTEVTGLKEENGVIRADIVLKDLIDEGTEYCLIFKLTLEDEKEASYYMRVVQEENSGVQEKLDFVADFSESTFDDASCASLAVYMETNSGADNSTLSRVTIHSSLDQLGWGNLDVRRETEPVFTIQDMTEQTAAITVEYLVSYTRYEREVYAFVKEVYRIRTGTERMYLLDYERTMNEYFAGDSSAFVDEEVVLGIRDTDVEMAESEGGNIVAFAQNGVLYSLNITENKMAKLFSFHDPGNLDERAFIDGRNFKILQVDEAGNVFFMVYGYISAGRREGLCGAQVYFYDSSANTVEELAFLPGEKSPEILKAQIDQLAYINGKYELYLFLNDSICCVHLDTQTVDVTAENLSMDSCRVSESNRMIAWQNGEKYAADSLILMNLSTGEQTEIQAGSGNYILPLGFMGEDIVYGIARQSDLVRDDTGAVVFPMYQVRIQDESGEILMTYEKEGFYVTGCEMSGNQIILSRVERDFQGDYAACEEDQIVSSETETPRANTIITVPTENDDRLTEIQLRSSVKTGQLKFLTPGEVLYEGSRQVDIPPSEENVELYYVYSLDGEVTFAADPREAIELAQETSGFVTARGGFYIWRTERLHTANQIMAIEGTAAGEERDSLEVCLDAILSYEGVTRNTGYLLEQGKTVSEILQENMENVLVLDLTGCSLESVLYYPDREIPVLALLDDGSAVLITGFNERNVILMDPQTGQISRMGQNDAAAWFEENGNVFLSYMRTE</sequence>
<dbReference type="AlphaFoldDB" id="A0A9D2I6G5"/>
<dbReference type="Proteomes" id="UP000886858">
    <property type="component" value="Unassembled WGS sequence"/>
</dbReference>
<accession>A0A9D2I6G5</accession>
<comment type="caution">
    <text evidence="1">The sequence shown here is derived from an EMBL/GenBank/DDBJ whole genome shotgun (WGS) entry which is preliminary data.</text>
</comment>
<name>A0A9D2I6G5_9FIRM</name>
<evidence type="ECO:0000313" key="1">
    <source>
        <dbReference type="EMBL" id="HJA92539.1"/>
    </source>
</evidence>
<organism evidence="1 2">
    <name type="scientific">Candidatus Eisenbergiella merdipullorum</name>
    <dbReference type="NCBI Taxonomy" id="2838553"/>
    <lineage>
        <taxon>Bacteria</taxon>
        <taxon>Bacillati</taxon>
        <taxon>Bacillota</taxon>
        <taxon>Clostridia</taxon>
        <taxon>Lachnospirales</taxon>
        <taxon>Lachnospiraceae</taxon>
        <taxon>Eisenbergiella</taxon>
    </lineage>
</organism>